<proteinExistence type="predicted"/>
<gene>
    <name evidence="1" type="ORF">PHAMO_270182</name>
</gene>
<reference evidence="1 2" key="1">
    <citation type="journal article" date="2012" name="J. Bacteriol.">
        <title>Draft Genome Sequence of the Purple Photosynthetic Bacterium Phaeospirillum molischianum DSM120, a Particularly Versatile Bacterium.</title>
        <authorList>
            <person name="Duquesne K."/>
            <person name="Prima V."/>
            <person name="Ji B."/>
            <person name="Rouy Z."/>
            <person name="Medigue C."/>
            <person name="Talla E."/>
            <person name="Sturgis J.N."/>
        </authorList>
    </citation>
    <scope>NUCLEOTIDE SEQUENCE [LARGE SCALE GENOMIC DNA]</scope>
    <source>
        <strain evidence="2">DSM120</strain>
    </source>
</reference>
<organism evidence="1 2">
    <name type="scientific">Magnetospirillum molischianum DSM 120</name>
    <dbReference type="NCBI Taxonomy" id="1150626"/>
    <lineage>
        <taxon>Bacteria</taxon>
        <taxon>Pseudomonadati</taxon>
        <taxon>Pseudomonadota</taxon>
        <taxon>Alphaproteobacteria</taxon>
        <taxon>Rhodospirillales</taxon>
        <taxon>Rhodospirillaceae</taxon>
        <taxon>Magnetospirillum</taxon>
    </lineage>
</organism>
<dbReference type="AlphaFoldDB" id="H8FSK3"/>
<comment type="caution">
    <text evidence="1">The sequence shown here is derived from an EMBL/GenBank/DDBJ whole genome shotgun (WGS) entry which is preliminary data.</text>
</comment>
<dbReference type="Proteomes" id="UP000004169">
    <property type="component" value="Unassembled WGS sequence"/>
</dbReference>
<evidence type="ECO:0000313" key="2">
    <source>
        <dbReference type="Proteomes" id="UP000004169"/>
    </source>
</evidence>
<evidence type="ECO:0000313" key="1">
    <source>
        <dbReference type="EMBL" id="CCG41341.1"/>
    </source>
</evidence>
<dbReference type="EMBL" id="CAHP01000020">
    <property type="protein sequence ID" value="CCG41341.1"/>
    <property type="molecule type" value="Genomic_DNA"/>
</dbReference>
<keyword evidence="2" id="KW-1185">Reference proteome</keyword>
<accession>H8FSK3</accession>
<dbReference type="STRING" id="1150626.PHAMO_270182"/>
<protein>
    <submittedName>
        <fullName evidence="1">Uncharacterized protein</fullName>
    </submittedName>
</protein>
<sequence length="65" mass="7496">MSNPLVKRKTAEDTIALNWALAPTDMKWMDVHATLHQTNLSIEEDRKSAYRRDQTKLQTQGLVMP</sequence>
<name>H8FSK3_MAGML</name>